<dbReference type="Proteomes" id="UP000249364">
    <property type="component" value="Unassembled WGS sequence"/>
</dbReference>
<name>A0A2W7QIW1_9RHOB</name>
<dbReference type="EMBL" id="QKZQ01000001">
    <property type="protein sequence ID" value="PZX48051.1"/>
    <property type="molecule type" value="Genomic_DNA"/>
</dbReference>
<reference evidence="1 2" key="1">
    <citation type="submission" date="2018-06" db="EMBL/GenBank/DDBJ databases">
        <title>Genomic Encyclopedia of Archaeal and Bacterial Type Strains, Phase II (KMG-II): from individual species to whole genera.</title>
        <authorList>
            <person name="Goeker M."/>
        </authorList>
    </citation>
    <scope>NUCLEOTIDE SEQUENCE [LARGE SCALE GENOMIC DNA]</scope>
    <source>
        <strain evidence="1 2">DSM 13087</strain>
    </source>
</reference>
<proteinExistence type="predicted"/>
<keyword evidence="2" id="KW-1185">Reference proteome</keyword>
<dbReference type="AlphaFoldDB" id="A0A2W7QIW1"/>
<accession>A0A2W7QIW1</accession>
<protein>
    <submittedName>
        <fullName evidence="1">Uncharacterized protein</fullName>
    </submittedName>
</protein>
<evidence type="ECO:0000313" key="2">
    <source>
        <dbReference type="Proteomes" id="UP000249364"/>
    </source>
</evidence>
<evidence type="ECO:0000313" key="1">
    <source>
        <dbReference type="EMBL" id="PZX48051.1"/>
    </source>
</evidence>
<organism evidence="1 2">
    <name type="scientific">Roseinatronobacter thiooxidans</name>
    <dbReference type="NCBI Taxonomy" id="121821"/>
    <lineage>
        <taxon>Bacteria</taxon>
        <taxon>Pseudomonadati</taxon>
        <taxon>Pseudomonadota</taxon>
        <taxon>Alphaproteobacteria</taxon>
        <taxon>Rhodobacterales</taxon>
        <taxon>Paracoccaceae</taxon>
        <taxon>Roseinatronobacter</taxon>
    </lineage>
</organism>
<comment type="caution">
    <text evidence="1">The sequence shown here is derived from an EMBL/GenBank/DDBJ whole genome shotgun (WGS) entry which is preliminary data.</text>
</comment>
<gene>
    <name evidence="1" type="ORF">LY56_00199</name>
</gene>
<sequence>MRRRQTMCANFVAFGVVMRLEASDGSENLAHYRVGAGRFCQLEGDGACCYARSLTE</sequence>